<evidence type="ECO:0000313" key="2">
    <source>
        <dbReference type="EMBL" id="ADV44096.1"/>
    </source>
</evidence>
<feature type="compositionally biased region" description="Basic residues" evidence="1">
    <location>
        <begin position="73"/>
        <end position="85"/>
    </location>
</feature>
<organism evidence="2 3">
    <name type="scientific">Bacteroides helcogenes (strain ATCC 35417 / DSM 20613 / JCM 6297 / CCUG 15421 / P 36-108)</name>
    <dbReference type="NCBI Taxonomy" id="693979"/>
    <lineage>
        <taxon>Bacteria</taxon>
        <taxon>Pseudomonadati</taxon>
        <taxon>Bacteroidota</taxon>
        <taxon>Bacteroidia</taxon>
        <taxon>Bacteroidales</taxon>
        <taxon>Bacteroidaceae</taxon>
        <taxon>Bacteroides</taxon>
    </lineage>
</organism>
<protein>
    <recommendedName>
        <fullName evidence="4">Transposase</fullName>
    </recommendedName>
</protein>
<reference key="1">
    <citation type="submission" date="2010-11" db="EMBL/GenBank/DDBJ databases">
        <title>The complete genome of Bacteroides helcogenes P 36-108.</title>
        <authorList>
            <consortium name="US DOE Joint Genome Institute (JGI-PGF)"/>
            <person name="Lucas S."/>
            <person name="Copeland A."/>
            <person name="Lapidus A."/>
            <person name="Bruce D."/>
            <person name="Goodwin L."/>
            <person name="Pitluck S."/>
            <person name="Kyrpides N."/>
            <person name="Mavromatis K."/>
            <person name="Ivanova N."/>
            <person name="Zeytun A."/>
            <person name="Brettin T."/>
            <person name="Detter J.C."/>
            <person name="Tapia R."/>
            <person name="Han C."/>
            <person name="Land M."/>
            <person name="Hauser L."/>
            <person name="Markowitz V."/>
            <person name="Cheng J.-F."/>
            <person name="Hugenholtz P."/>
            <person name="Woyke T."/>
            <person name="Wu D."/>
            <person name="Gronow S."/>
            <person name="Wellnitz S."/>
            <person name="Brambilla E."/>
            <person name="Klenk H.-P."/>
            <person name="Eisen J.A."/>
        </authorList>
    </citation>
    <scope>NUCLEOTIDE SEQUENCE</scope>
    <source>
        <strain>P 36-108</strain>
    </source>
</reference>
<dbReference type="KEGG" id="bhl:Bache_2127"/>
<proteinExistence type="predicted"/>
<keyword evidence="3" id="KW-1185">Reference proteome</keyword>
<evidence type="ECO:0000313" key="3">
    <source>
        <dbReference type="Proteomes" id="UP000008630"/>
    </source>
</evidence>
<gene>
    <name evidence="2" type="ordered locus">Bache_2127</name>
</gene>
<evidence type="ECO:0008006" key="4">
    <source>
        <dbReference type="Google" id="ProtNLM"/>
    </source>
</evidence>
<dbReference type="AlphaFoldDB" id="E6SRJ3"/>
<evidence type="ECO:0000256" key="1">
    <source>
        <dbReference type="SAM" id="MobiDB-lite"/>
    </source>
</evidence>
<dbReference type="HOGENOM" id="CLU_2231188_0_0_10"/>
<dbReference type="EMBL" id="CP002352">
    <property type="protein sequence ID" value="ADV44096.1"/>
    <property type="molecule type" value="Genomic_DNA"/>
</dbReference>
<feature type="region of interest" description="Disordered" evidence="1">
    <location>
        <begin position="64"/>
        <end position="105"/>
    </location>
</feature>
<dbReference type="RefSeq" id="WP_013547688.1">
    <property type="nucleotide sequence ID" value="NC_014933.1"/>
</dbReference>
<reference evidence="2 3" key="2">
    <citation type="journal article" date="2011" name="Stand. Genomic Sci.">
        <title>Complete genome sequence of Bacteroides helcogenes type strain (P 36-108).</title>
        <authorList>
            <person name="Pati A."/>
            <person name="Gronow S."/>
            <person name="Zeytun A."/>
            <person name="Lapidus A."/>
            <person name="Nolan M."/>
            <person name="Hammon N."/>
            <person name="Deshpande S."/>
            <person name="Cheng J.F."/>
            <person name="Tapia R."/>
            <person name="Han C."/>
            <person name="Goodwin L."/>
            <person name="Pitluck S."/>
            <person name="Liolios K."/>
            <person name="Pagani I."/>
            <person name="Ivanova N."/>
            <person name="Mavromatis K."/>
            <person name="Chen A."/>
            <person name="Palaniappan K."/>
            <person name="Land M."/>
            <person name="Hauser L."/>
            <person name="Chang Y.J."/>
            <person name="Jeffries C.D."/>
            <person name="Detter J.C."/>
            <person name="Brambilla E."/>
            <person name="Rohde M."/>
            <person name="Goker M."/>
            <person name="Woyke T."/>
            <person name="Bristow J."/>
            <person name="Eisen J.A."/>
            <person name="Markowitz V."/>
            <person name="Hugenholtz P."/>
            <person name="Kyrpides N.C."/>
            <person name="Klenk H.P."/>
            <person name="Lucas S."/>
        </authorList>
    </citation>
    <scope>NUCLEOTIDE SEQUENCE [LARGE SCALE GENOMIC DNA]</scope>
    <source>
        <strain evidence="3">ATCC 35417 / DSM 20613 / JCM 6297 / CCUG 15421 / P 36-108</strain>
    </source>
</reference>
<accession>E6SRJ3</accession>
<name>E6SRJ3_BACT6</name>
<dbReference type="PATRIC" id="fig|693979.3.peg.2238"/>
<sequence>MNRFCPSSVPSRQVKGGALCTSWVHAGKLLAEISELHNQLISAHKEIALLLKENRDLRDALGVVRGGHYGSSKSRKGIRMQRNTKGRNDGRDDFDGTPLQSTHKY</sequence>
<dbReference type="Proteomes" id="UP000008630">
    <property type="component" value="Chromosome"/>
</dbReference>